<sequence length="38" mass="4509">MKTRRSSINRCKPYLIIKKLISNLQCKITTCKTVESYF</sequence>
<dbReference type="Proteomes" id="UP001152888">
    <property type="component" value="Unassembled WGS sequence"/>
</dbReference>
<organism evidence="1 2">
    <name type="scientific">Acanthoscelides obtectus</name>
    <name type="common">Bean weevil</name>
    <name type="synonym">Bruchus obtectus</name>
    <dbReference type="NCBI Taxonomy" id="200917"/>
    <lineage>
        <taxon>Eukaryota</taxon>
        <taxon>Metazoa</taxon>
        <taxon>Ecdysozoa</taxon>
        <taxon>Arthropoda</taxon>
        <taxon>Hexapoda</taxon>
        <taxon>Insecta</taxon>
        <taxon>Pterygota</taxon>
        <taxon>Neoptera</taxon>
        <taxon>Endopterygota</taxon>
        <taxon>Coleoptera</taxon>
        <taxon>Polyphaga</taxon>
        <taxon>Cucujiformia</taxon>
        <taxon>Chrysomeloidea</taxon>
        <taxon>Chrysomelidae</taxon>
        <taxon>Bruchinae</taxon>
        <taxon>Bruchini</taxon>
        <taxon>Acanthoscelides</taxon>
    </lineage>
</organism>
<evidence type="ECO:0000313" key="1">
    <source>
        <dbReference type="EMBL" id="CAH2013579.1"/>
    </source>
</evidence>
<reference evidence="1" key="1">
    <citation type="submission" date="2022-03" db="EMBL/GenBank/DDBJ databases">
        <authorList>
            <person name="Sayadi A."/>
        </authorList>
    </citation>
    <scope>NUCLEOTIDE SEQUENCE</scope>
</reference>
<keyword evidence="2" id="KW-1185">Reference proteome</keyword>
<dbReference type="AlphaFoldDB" id="A0A9P0MJ66"/>
<protein>
    <submittedName>
        <fullName evidence="1">Uncharacterized protein</fullName>
    </submittedName>
</protein>
<evidence type="ECO:0000313" key="2">
    <source>
        <dbReference type="Proteomes" id="UP001152888"/>
    </source>
</evidence>
<accession>A0A9P0MJ66</accession>
<comment type="caution">
    <text evidence="1">The sequence shown here is derived from an EMBL/GenBank/DDBJ whole genome shotgun (WGS) entry which is preliminary data.</text>
</comment>
<proteinExistence type="predicted"/>
<gene>
    <name evidence="1" type="ORF">ACAOBT_LOCUS33561</name>
</gene>
<name>A0A9P0MJ66_ACAOB</name>
<dbReference type="EMBL" id="CAKOFQ010008346">
    <property type="protein sequence ID" value="CAH2013579.1"/>
    <property type="molecule type" value="Genomic_DNA"/>
</dbReference>